<feature type="chain" id="PRO_5044013595" description="CCHC-type domain-containing protein" evidence="3">
    <location>
        <begin position="17"/>
        <end position="527"/>
    </location>
</feature>
<dbReference type="GO" id="GO:0008270">
    <property type="term" value="F:zinc ion binding"/>
    <property type="evidence" value="ECO:0007669"/>
    <property type="project" value="UniProtKB-KW"/>
</dbReference>
<evidence type="ECO:0000256" key="1">
    <source>
        <dbReference type="PROSITE-ProRule" id="PRU00047"/>
    </source>
</evidence>
<proteinExistence type="predicted"/>
<feature type="domain" description="CCHC-type" evidence="4">
    <location>
        <begin position="263"/>
        <end position="277"/>
    </location>
</feature>
<dbReference type="PROSITE" id="PS50158">
    <property type="entry name" value="ZF_CCHC"/>
    <property type="match status" value="1"/>
</dbReference>
<keyword evidence="6" id="KW-1185">Reference proteome</keyword>
<gene>
    <name evidence="5" type="ORF">M0R45_036282</name>
</gene>
<accession>A0AAW1W155</accession>
<name>A0AAW1W155_RUBAR</name>
<dbReference type="Pfam" id="PF03732">
    <property type="entry name" value="Retrotrans_gag"/>
    <property type="match status" value="1"/>
</dbReference>
<dbReference type="GO" id="GO:0003676">
    <property type="term" value="F:nucleic acid binding"/>
    <property type="evidence" value="ECO:0007669"/>
    <property type="project" value="InterPro"/>
</dbReference>
<keyword evidence="1" id="KW-0862">Zinc</keyword>
<dbReference type="Gene3D" id="4.10.60.10">
    <property type="entry name" value="Zinc finger, CCHC-type"/>
    <property type="match status" value="1"/>
</dbReference>
<evidence type="ECO:0000256" key="2">
    <source>
        <dbReference type="SAM" id="MobiDB-lite"/>
    </source>
</evidence>
<sequence>MNTLVSFLLLLLHVYSNRNTTRTGGTTASTTGHPHVEEVAKLFQAFLQTASLELEGPAGVNRRLKFLKMFISLSPPKYAGNLDNSLEGLEWLLRVKQCLDVIDVPGNLRVGFAVYTLIGAAGYWWDLVKRTRDVESMTWDDFEQLFLNRYFPQAIRDAKVQEFLKLTQGEMTVFQYDSKFIELSWHAPNHLGSDEDRAYRFKLGLRPSIRMHLAGLTFKTYQEAVAAALRMEPFENIDSESEQESFEGASGRGPKRQRKQYTCHNCGEPGHIRPHCPYKLPPPSLRKARINARSCVEVDASEKPVVSFDLVVNLEVEGNNMKFWFVDEISGGSLVHTSALADFENSLYDASFDNSRTAAVSQSVAYCSGLIHHPGHEKLPFGHKGTKINNHNAVSVISRRILRAGIQCLPVHRVVITYAASVGKDHHQVSFDDAVPQEPALLSLFKETVWSLRSLFVFLLKQPSQLKYIEWPGFCSTLKTATLPLLVALLVVALSSTDSALELFVGFDSQENTTIKYYTSKYEQDRL</sequence>
<comment type="caution">
    <text evidence="5">The sequence shown here is derived from an EMBL/GenBank/DDBJ whole genome shotgun (WGS) entry which is preliminary data.</text>
</comment>
<evidence type="ECO:0000313" key="6">
    <source>
        <dbReference type="Proteomes" id="UP001457282"/>
    </source>
</evidence>
<evidence type="ECO:0000259" key="4">
    <source>
        <dbReference type="PROSITE" id="PS50158"/>
    </source>
</evidence>
<organism evidence="5 6">
    <name type="scientific">Rubus argutus</name>
    <name type="common">Southern blackberry</name>
    <dbReference type="NCBI Taxonomy" id="59490"/>
    <lineage>
        <taxon>Eukaryota</taxon>
        <taxon>Viridiplantae</taxon>
        <taxon>Streptophyta</taxon>
        <taxon>Embryophyta</taxon>
        <taxon>Tracheophyta</taxon>
        <taxon>Spermatophyta</taxon>
        <taxon>Magnoliopsida</taxon>
        <taxon>eudicotyledons</taxon>
        <taxon>Gunneridae</taxon>
        <taxon>Pentapetalae</taxon>
        <taxon>rosids</taxon>
        <taxon>fabids</taxon>
        <taxon>Rosales</taxon>
        <taxon>Rosaceae</taxon>
        <taxon>Rosoideae</taxon>
        <taxon>Rosoideae incertae sedis</taxon>
        <taxon>Rubus</taxon>
    </lineage>
</organism>
<protein>
    <recommendedName>
        <fullName evidence="4">CCHC-type domain-containing protein</fullName>
    </recommendedName>
</protein>
<dbReference type="PANTHER" id="PTHR37247">
    <property type="entry name" value="TRANSMEMBRANE PROTEIN"/>
    <property type="match status" value="1"/>
</dbReference>
<dbReference type="EMBL" id="JBEDUW010000007">
    <property type="protein sequence ID" value="KAK9912415.1"/>
    <property type="molecule type" value="Genomic_DNA"/>
</dbReference>
<evidence type="ECO:0000256" key="3">
    <source>
        <dbReference type="SAM" id="SignalP"/>
    </source>
</evidence>
<dbReference type="SUPFAM" id="SSF57756">
    <property type="entry name" value="Retrovirus zinc finger-like domains"/>
    <property type="match status" value="1"/>
</dbReference>
<keyword evidence="1" id="KW-0863">Zinc-finger</keyword>
<dbReference type="Proteomes" id="UP001457282">
    <property type="component" value="Unassembled WGS sequence"/>
</dbReference>
<dbReference type="PANTHER" id="PTHR37247:SF1">
    <property type="entry name" value="TRANSMEMBRANE PROTEIN"/>
    <property type="match status" value="1"/>
</dbReference>
<dbReference type="InterPro" id="IPR005162">
    <property type="entry name" value="Retrotrans_gag_dom"/>
</dbReference>
<keyword evidence="1" id="KW-0479">Metal-binding</keyword>
<dbReference type="AlphaFoldDB" id="A0AAW1W155"/>
<keyword evidence="3" id="KW-0732">Signal</keyword>
<feature type="region of interest" description="Disordered" evidence="2">
    <location>
        <begin position="238"/>
        <end position="260"/>
    </location>
</feature>
<feature type="signal peptide" evidence="3">
    <location>
        <begin position="1"/>
        <end position="16"/>
    </location>
</feature>
<dbReference type="InterPro" id="IPR036875">
    <property type="entry name" value="Znf_CCHC_sf"/>
</dbReference>
<dbReference type="InterPro" id="IPR001878">
    <property type="entry name" value="Znf_CCHC"/>
</dbReference>
<evidence type="ECO:0000313" key="5">
    <source>
        <dbReference type="EMBL" id="KAK9912415.1"/>
    </source>
</evidence>
<reference evidence="5 6" key="1">
    <citation type="journal article" date="2023" name="G3 (Bethesda)">
        <title>A chromosome-length genome assembly and annotation of blackberry (Rubus argutus, cv. 'Hillquist').</title>
        <authorList>
            <person name="Bruna T."/>
            <person name="Aryal R."/>
            <person name="Dudchenko O."/>
            <person name="Sargent D.J."/>
            <person name="Mead D."/>
            <person name="Buti M."/>
            <person name="Cavallini A."/>
            <person name="Hytonen T."/>
            <person name="Andres J."/>
            <person name="Pham M."/>
            <person name="Weisz D."/>
            <person name="Mascagni F."/>
            <person name="Usai G."/>
            <person name="Natali L."/>
            <person name="Bassil N."/>
            <person name="Fernandez G.E."/>
            <person name="Lomsadze A."/>
            <person name="Armour M."/>
            <person name="Olukolu B."/>
            <person name="Poorten T."/>
            <person name="Britton C."/>
            <person name="Davik J."/>
            <person name="Ashrafi H."/>
            <person name="Aiden E.L."/>
            <person name="Borodovsky M."/>
            <person name="Worthington M."/>
        </authorList>
    </citation>
    <scope>NUCLEOTIDE SEQUENCE [LARGE SCALE GENOMIC DNA]</scope>
    <source>
        <strain evidence="5">PI 553951</strain>
    </source>
</reference>